<dbReference type="AlphaFoldDB" id="A0A5B7K959"/>
<organism evidence="1 2">
    <name type="scientific">Portunus trituberculatus</name>
    <name type="common">Swimming crab</name>
    <name type="synonym">Neptunus trituberculatus</name>
    <dbReference type="NCBI Taxonomy" id="210409"/>
    <lineage>
        <taxon>Eukaryota</taxon>
        <taxon>Metazoa</taxon>
        <taxon>Ecdysozoa</taxon>
        <taxon>Arthropoda</taxon>
        <taxon>Crustacea</taxon>
        <taxon>Multicrustacea</taxon>
        <taxon>Malacostraca</taxon>
        <taxon>Eumalacostraca</taxon>
        <taxon>Eucarida</taxon>
        <taxon>Decapoda</taxon>
        <taxon>Pleocyemata</taxon>
        <taxon>Brachyura</taxon>
        <taxon>Eubrachyura</taxon>
        <taxon>Portunoidea</taxon>
        <taxon>Portunidae</taxon>
        <taxon>Portuninae</taxon>
        <taxon>Portunus</taxon>
    </lineage>
</organism>
<dbReference type="EMBL" id="VSRR010135006">
    <property type="protein sequence ID" value="MPD03174.1"/>
    <property type="molecule type" value="Genomic_DNA"/>
</dbReference>
<reference evidence="1 2" key="1">
    <citation type="submission" date="2019-05" db="EMBL/GenBank/DDBJ databases">
        <title>Another draft genome of Portunus trituberculatus and its Hox gene families provides insights of decapod evolution.</title>
        <authorList>
            <person name="Jeong J.-H."/>
            <person name="Song I."/>
            <person name="Kim S."/>
            <person name="Choi T."/>
            <person name="Kim D."/>
            <person name="Ryu S."/>
            <person name="Kim W."/>
        </authorList>
    </citation>
    <scope>NUCLEOTIDE SEQUENCE [LARGE SCALE GENOMIC DNA]</scope>
    <source>
        <tissue evidence="1">Muscle</tissue>
    </source>
</reference>
<accession>A0A5B7K959</accession>
<keyword evidence="2" id="KW-1185">Reference proteome</keyword>
<evidence type="ECO:0000313" key="2">
    <source>
        <dbReference type="Proteomes" id="UP000324222"/>
    </source>
</evidence>
<name>A0A5B7K959_PORTR</name>
<evidence type="ECO:0000313" key="1">
    <source>
        <dbReference type="EMBL" id="MPD03174.1"/>
    </source>
</evidence>
<protein>
    <submittedName>
        <fullName evidence="1">Uncharacterized protein</fullName>
    </submittedName>
</protein>
<proteinExistence type="predicted"/>
<dbReference type="Proteomes" id="UP000324222">
    <property type="component" value="Unassembled WGS sequence"/>
</dbReference>
<sequence length="66" mass="7725">MPHDSPCGSQGAAKFEFKLPNVYSMVRRHPTAKNEFRPAEIRLVQWFSNVFMSDPIWNISFLRDPE</sequence>
<gene>
    <name evidence="1" type="ORF">E2C01_098799</name>
</gene>
<comment type="caution">
    <text evidence="1">The sequence shown here is derived from an EMBL/GenBank/DDBJ whole genome shotgun (WGS) entry which is preliminary data.</text>
</comment>